<dbReference type="Ensembl" id="ENSEBUT00000003030.1">
    <property type="protein sequence ID" value="ENSEBUP00000002672.1"/>
    <property type="gene ID" value="ENSEBUG00000002043.1"/>
</dbReference>
<keyword evidence="2" id="KW-1185">Reference proteome</keyword>
<organism evidence="1 2">
    <name type="scientific">Eptatretus burgeri</name>
    <name type="common">Inshore hagfish</name>
    <dbReference type="NCBI Taxonomy" id="7764"/>
    <lineage>
        <taxon>Eukaryota</taxon>
        <taxon>Metazoa</taxon>
        <taxon>Chordata</taxon>
        <taxon>Craniata</taxon>
        <taxon>Vertebrata</taxon>
        <taxon>Cyclostomata</taxon>
        <taxon>Myxini</taxon>
        <taxon>Myxiniformes</taxon>
        <taxon>Myxinidae</taxon>
        <taxon>Eptatretinae</taxon>
        <taxon>Eptatretus</taxon>
    </lineage>
</organism>
<reference evidence="1" key="2">
    <citation type="submission" date="2025-09" db="UniProtKB">
        <authorList>
            <consortium name="Ensembl"/>
        </authorList>
    </citation>
    <scope>IDENTIFICATION</scope>
</reference>
<name>A0A8C4N8C8_EPTBU</name>
<dbReference type="SUPFAM" id="SSF56219">
    <property type="entry name" value="DNase I-like"/>
    <property type="match status" value="1"/>
</dbReference>
<dbReference type="OMA" id="AYCKSIR"/>
<dbReference type="AlphaFoldDB" id="A0A8C4N8C8"/>
<dbReference type="InterPro" id="IPR036691">
    <property type="entry name" value="Endo/exonu/phosph_ase_sf"/>
</dbReference>
<accession>A0A8C4N8C8</accession>
<sequence>MHQTAISRVNLRRSLQVCMECPIPKRWGWARHLPGECQTEDPEVPAYCKSIRPLLSPELQRFNMSVGALSEFRRRDSGEIMAGGYTYYWSGHSDGYHAQGIAVAVSNKLTPMIIEVTPVNERVRMRIHYSLGVIFLVSVYASNEVSNLIVKEAFYGVLESVVGRCPSRYSSNHRGISMHRTGTDRDGMRCIGLHWSGTGNQNRTKFLDFARSRGLNGGGPWFQCRQAHRWTWYSKAGGVAKEIEHVLVVGRWRMIQNSRVYQSALFLNTDHRFVVATLKLQIKSRRMVPSQPRLDVGKLKDERGAEEFVNRLSMDLGREGKGVLGNAEELWSTFKTSILDVDGGYLGTHCQAKNNFVAQETLDTIDQSQHQA</sequence>
<dbReference type="Gene3D" id="3.60.10.10">
    <property type="entry name" value="Endonuclease/exonuclease/phosphatase"/>
    <property type="match status" value="1"/>
</dbReference>
<reference evidence="1" key="1">
    <citation type="submission" date="2025-08" db="UniProtKB">
        <authorList>
            <consortium name="Ensembl"/>
        </authorList>
    </citation>
    <scope>IDENTIFICATION</scope>
</reference>
<evidence type="ECO:0000313" key="1">
    <source>
        <dbReference type="Ensembl" id="ENSEBUP00000002672.1"/>
    </source>
</evidence>
<protein>
    <submittedName>
        <fullName evidence="1">Uncharacterized protein</fullName>
    </submittedName>
</protein>
<evidence type="ECO:0000313" key="2">
    <source>
        <dbReference type="Proteomes" id="UP000694388"/>
    </source>
</evidence>
<dbReference type="Proteomes" id="UP000694388">
    <property type="component" value="Unplaced"/>
</dbReference>
<proteinExistence type="predicted"/>